<protein>
    <recommendedName>
        <fullName evidence="1">F-box domain-containing protein</fullName>
    </recommendedName>
</protein>
<dbReference type="Gramene" id="MELO3C029048.2.1">
    <property type="protein sequence ID" value="MELO3C029048.2.1"/>
    <property type="gene ID" value="MELO3C029048.2"/>
</dbReference>
<dbReference type="AlphaFoldDB" id="A0A9I9E5G3"/>
<dbReference type="CDD" id="cd22162">
    <property type="entry name" value="F-box_AtSKIP3-like"/>
    <property type="match status" value="1"/>
</dbReference>
<name>A0A9I9E5G3_CUCME</name>
<dbReference type="SUPFAM" id="SSF81383">
    <property type="entry name" value="F-box domain"/>
    <property type="match status" value="1"/>
</dbReference>
<dbReference type="PROSITE" id="PS50181">
    <property type="entry name" value="FBOX"/>
    <property type="match status" value="1"/>
</dbReference>
<dbReference type="InterPro" id="IPR001810">
    <property type="entry name" value="F-box_dom"/>
</dbReference>
<accession>A0A9I9E5G3</accession>
<organism evidence="2">
    <name type="scientific">Cucumis melo</name>
    <name type="common">Muskmelon</name>
    <dbReference type="NCBI Taxonomy" id="3656"/>
    <lineage>
        <taxon>Eukaryota</taxon>
        <taxon>Viridiplantae</taxon>
        <taxon>Streptophyta</taxon>
        <taxon>Embryophyta</taxon>
        <taxon>Tracheophyta</taxon>
        <taxon>Spermatophyta</taxon>
        <taxon>Magnoliopsida</taxon>
        <taxon>eudicotyledons</taxon>
        <taxon>Gunneridae</taxon>
        <taxon>Pentapetalae</taxon>
        <taxon>rosids</taxon>
        <taxon>fabids</taxon>
        <taxon>Cucurbitales</taxon>
        <taxon>Cucurbitaceae</taxon>
        <taxon>Benincaseae</taxon>
        <taxon>Cucumis</taxon>
    </lineage>
</organism>
<evidence type="ECO:0000259" key="1">
    <source>
        <dbReference type="PROSITE" id="PS50181"/>
    </source>
</evidence>
<evidence type="ECO:0000313" key="2">
    <source>
        <dbReference type="EnsemblPlants" id="MELO3C029048.2.1"/>
    </source>
</evidence>
<feature type="domain" description="F-box" evidence="1">
    <location>
        <begin position="1"/>
        <end position="44"/>
    </location>
</feature>
<dbReference type="Pfam" id="PF12937">
    <property type="entry name" value="F-box-like"/>
    <property type="match status" value="1"/>
</dbReference>
<dbReference type="Pfam" id="PF14299">
    <property type="entry name" value="PP2"/>
    <property type="match status" value="1"/>
</dbReference>
<dbReference type="PANTHER" id="PTHR32278:SF111">
    <property type="entry name" value="F-BOX PROTEIN PP2-B12-RELATED"/>
    <property type="match status" value="1"/>
</dbReference>
<reference evidence="2" key="1">
    <citation type="submission" date="2023-03" db="UniProtKB">
        <authorList>
            <consortium name="EnsemblPlants"/>
        </authorList>
    </citation>
    <scope>IDENTIFICATION</scope>
</reference>
<dbReference type="InterPro" id="IPR025886">
    <property type="entry name" value="PP2-like"/>
</dbReference>
<dbReference type="SMART" id="SM00256">
    <property type="entry name" value="FBOX"/>
    <property type="match status" value="1"/>
</dbReference>
<dbReference type="InterPro" id="IPR036047">
    <property type="entry name" value="F-box-like_dom_sf"/>
</dbReference>
<proteinExistence type="predicted"/>
<dbReference type="PANTHER" id="PTHR32278">
    <property type="entry name" value="F-BOX DOMAIN-CONTAINING PROTEIN"/>
    <property type="match status" value="1"/>
</dbReference>
<sequence>MNELPAECVGRILAFTSLKDVCRLAGVSSMFRSAADSDFVWKNFVPVNYKEIIITSSASSFCSFLNLLLKKPLYIGTGNTSGLILDKQSERLSYVIGANELKCMDVRGRLEYISHFQSRLSSSPTPEKLFRELAKVEYDCGLAIEGRIEVKNLNPEAHYSVYMVFGSSSEESLKYKRFVVLEMEEGKMMRVGESLKQRRREDGWFEILMGGFCIRRDNAFIHFFVGEDKYPLTAGCFTIRSIHLRLT</sequence>
<dbReference type="Gene3D" id="1.20.1280.50">
    <property type="match status" value="1"/>
</dbReference>
<dbReference type="EnsemblPlants" id="MELO3C029048.2.1">
    <property type="protein sequence ID" value="MELO3C029048.2.1"/>
    <property type="gene ID" value="MELO3C029048.2"/>
</dbReference>